<dbReference type="Proteomes" id="UP001084197">
    <property type="component" value="Unassembled WGS sequence"/>
</dbReference>
<dbReference type="EMBL" id="JAPRAT010000008">
    <property type="protein sequence ID" value="MCZ0702715.1"/>
    <property type="molecule type" value="Genomic_DNA"/>
</dbReference>
<gene>
    <name evidence="1" type="ORF">OWO01_05790</name>
</gene>
<protein>
    <submittedName>
        <fullName evidence="1">Uncharacterized protein</fullName>
    </submittedName>
</protein>
<comment type="caution">
    <text evidence="1">The sequence shown here is derived from an EMBL/GenBank/DDBJ whole genome shotgun (WGS) entry which is preliminary data.</text>
</comment>
<reference evidence="1" key="1">
    <citation type="submission" date="2022-11" db="EMBL/GenBank/DDBJ databases">
        <title>WGS of Natronobacillus azotifigens 24KS-1, an anaerobic diazotrophic haloalkaliphile from soda-rich habitats.</title>
        <authorList>
            <person name="Sorokin D.Y."/>
            <person name="Merkel A.Y."/>
        </authorList>
    </citation>
    <scope>NUCLEOTIDE SEQUENCE</scope>
    <source>
        <strain evidence="1">24KS-1</strain>
    </source>
</reference>
<evidence type="ECO:0000313" key="1">
    <source>
        <dbReference type="EMBL" id="MCZ0702715.1"/>
    </source>
</evidence>
<keyword evidence="2" id="KW-1185">Reference proteome</keyword>
<dbReference type="RefSeq" id="WP_268779484.1">
    <property type="nucleotide sequence ID" value="NZ_JAPRAT010000008.1"/>
</dbReference>
<dbReference type="AlphaFoldDB" id="A0A9J6RBK8"/>
<proteinExistence type="predicted"/>
<evidence type="ECO:0000313" key="2">
    <source>
        <dbReference type="Proteomes" id="UP001084197"/>
    </source>
</evidence>
<sequence>MDAKEREQLIIENYQAQEKGMILLFAQWCINHKLDPEALYQEAYPNQADNEVLDEMMEHTVSEKEADEIQGELLLEVLQAYGNDDLAFVVANHMEKK</sequence>
<accession>A0A9J6RBK8</accession>
<name>A0A9J6RBK8_9BACI</name>
<organism evidence="1 2">
    <name type="scientific">Natronobacillus azotifigens</name>
    <dbReference type="NCBI Taxonomy" id="472978"/>
    <lineage>
        <taxon>Bacteria</taxon>
        <taxon>Bacillati</taxon>
        <taxon>Bacillota</taxon>
        <taxon>Bacilli</taxon>
        <taxon>Bacillales</taxon>
        <taxon>Bacillaceae</taxon>
        <taxon>Natronobacillus</taxon>
    </lineage>
</organism>